<organism evidence="1 2">
    <name type="scientific">Cucumis melo</name>
    <name type="common">Muskmelon</name>
    <dbReference type="NCBI Taxonomy" id="3656"/>
    <lineage>
        <taxon>Eukaryota</taxon>
        <taxon>Viridiplantae</taxon>
        <taxon>Streptophyta</taxon>
        <taxon>Embryophyta</taxon>
        <taxon>Tracheophyta</taxon>
        <taxon>Spermatophyta</taxon>
        <taxon>Magnoliopsida</taxon>
        <taxon>eudicotyledons</taxon>
        <taxon>Gunneridae</taxon>
        <taxon>Pentapetalae</taxon>
        <taxon>rosids</taxon>
        <taxon>fabids</taxon>
        <taxon>Cucurbitales</taxon>
        <taxon>Cucurbitaceae</taxon>
        <taxon>Benincaseae</taxon>
        <taxon>Cucumis</taxon>
    </lineage>
</organism>
<gene>
    <name evidence="2" type="primary">LOC103485514</name>
</gene>
<proteinExistence type="predicted"/>
<dbReference type="PANTHER" id="PTHR46293">
    <property type="entry name" value="E3 UBIQUITIN PROTEIN LIGASE DRIP1"/>
    <property type="match status" value="1"/>
</dbReference>
<dbReference type="RefSeq" id="XP_050937895.1">
    <property type="nucleotide sequence ID" value="XM_051081938.1"/>
</dbReference>
<evidence type="ECO:0000313" key="2">
    <source>
        <dbReference type="RefSeq" id="XP_050937895.1"/>
    </source>
</evidence>
<name>A0ABM3KJE8_CUCME</name>
<dbReference type="PANTHER" id="PTHR46293:SF16">
    <property type="entry name" value="E3 UBIQUITIN PROTEIN LIGASE DRIP1"/>
    <property type="match status" value="1"/>
</dbReference>
<dbReference type="Proteomes" id="UP001652600">
    <property type="component" value="Chromosome 3"/>
</dbReference>
<protein>
    <submittedName>
        <fullName evidence="2">E3 ubiquitin protein ligase DRIP2-like</fullName>
    </submittedName>
</protein>
<dbReference type="InterPro" id="IPR044807">
    <property type="entry name" value="DRIP1-like"/>
</dbReference>
<sequence>MPLLTLIFGSREGDVSLPQIPAKYLRIKGRNLPISFVQKYLMRKLDHPSESEVEVKHMGHPVVHTLDLHSLVDLWL</sequence>
<keyword evidence="1" id="KW-1185">Reference proteome</keyword>
<accession>A0ABM3KJE8</accession>
<evidence type="ECO:0000313" key="1">
    <source>
        <dbReference type="Proteomes" id="UP001652600"/>
    </source>
</evidence>
<dbReference type="GeneID" id="103485514"/>
<reference evidence="2" key="1">
    <citation type="submission" date="2025-08" db="UniProtKB">
        <authorList>
            <consortium name="RefSeq"/>
        </authorList>
    </citation>
    <scope>IDENTIFICATION</scope>
    <source>
        <tissue evidence="2">Stem</tissue>
    </source>
</reference>